<dbReference type="Gene3D" id="3.90.70.10">
    <property type="entry name" value="Cysteine proteinases"/>
    <property type="match status" value="1"/>
</dbReference>
<dbReference type="SMART" id="SM00230">
    <property type="entry name" value="CysPc"/>
    <property type="match status" value="1"/>
</dbReference>
<evidence type="ECO:0000313" key="5">
    <source>
        <dbReference type="Proteomes" id="UP000515908"/>
    </source>
</evidence>
<feature type="active site" evidence="1">
    <location>
        <position position="127"/>
    </location>
</feature>
<keyword evidence="4" id="KW-0378">Hydrolase</keyword>
<dbReference type="VEuPathDB" id="TriTrypDB:ADEAN_000264700"/>
<keyword evidence="5" id="KW-1185">Reference proteome</keyword>
<keyword evidence="4" id="KW-0645">Protease</keyword>
<protein>
    <submittedName>
        <fullName evidence="4">Calpain family cysteine protease, putative</fullName>
    </submittedName>
</protein>
<dbReference type="PANTHER" id="PTHR10183">
    <property type="entry name" value="CALPAIN"/>
    <property type="match status" value="1"/>
</dbReference>
<dbReference type="EMBL" id="LR877148">
    <property type="protein sequence ID" value="CAD2215192.1"/>
    <property type="molecule type" value="Genomic_DNA"/>
</dbReference>
<dbReference type="Pfam" id="PF00648">
    <property type="entry name" value="Peptidase_C2"/>
    <property type="match status" value="1"/>
</dbReference>
<dbReference type="PRINTS" id="PR00704">
    <property type="entry name" value="CALPAIN"/>
</dbReference>
<dbReference type="AlphaFoldDB" id="A0A7G2CAY3"/>
<organism evidence="4 5">
    <name type="scientific">Angomonas deanei</name>
    <dbReference type="NCBI Taxonomy" id="59799"/>
    <lineage>
        <taxon>Eukaryota</taxon>
        <taxon>Discoba</taxon>
        <taxon>Euglenozoa</taxon>
        <taxon>Kinetoplastea</taxon>
        <taxon>Metakinetoplastina</taxon>
        <taxon>Trypanosomatida</taxon>
        <taxon>Trypanosomatidae</taxon>
        <taxon>Strigomonadinae</taxon>
        <taxon>Angomonas</taxon>
    </lineage>
</organism>
<dbReference type="InterPro" id="IPR038765">
    <property type="entry name" value="Papain-like_cys_pep_sf"/>
</dbReference>
<accession>A0A7G2CAY3</accession>
<dbReference type="InterPro" id="IPR022684">
    <property type="entry name" value="Calpain_cysteine_protease"/>
</dbReference>
<feature type="active site" evidence="1">
    <location>
        <position position="105"/>
    </location>
</feature>
<dbReference type="OrthoDB" id="424753at2759"/>
<evidence type="ECO:0000256" key="1">
    <source>
        <dbReference type="PIRSR" id="PIRSR622684-1"/>
    </source>
</evidence>
<evidence type="ECO:0000256" key="2">
    <source>
        <dbReference type="PROSITE-ProRule" id="PRU00239"/>
    </source>
</evidence>
<sequence length="372" mass="41888">MNDPAEIWPCILQKAYAKLHGSYARIITGDPLHALHDMTGFSTLRFDDSFAEGSSKSENEVFEDLLKAVKGGYTIIFSTPGKASKKGEEDQLSEQYKSVGLMTGHAYTILDAKEFPDINTRIMKIRNAWGHGIEWNGDWGDNDEKWDQYPEVAQECNFQKADDGTFWMTWEDAKKYFNGGGICFSHTPAYDYRINSAFSDTIPSCVLEVDVSSPTWITFVISQEDKRVHQDEDDYEYQAVLINVAKPCDDEKWEIAVNSTVSGVRPSPDKWTFIQGRDVSLIQKFEAGKYLVVPRIIEASKSGVTPYVFGMISNKEVGADLSVRFLTIDESSRVFENFPKFDATLTPVDDVQYQKRPPGAGFPLTSVGDHIE</sequence>
<dbReference type="GO" id="GO:0004198">
    <property type="term" value="F:calcium-dependent cysteine-type endopeptidase activity"/>
    <property type="evidence" value="ECO:0007669"/>
    <property type="project" value="InterPro"/>
</dbReference>
<dbReference type="PROSITE" id="PS50203">
    <property type="entry name" value="CALPAIN_CAT"/>
    <property type="match status" value="1"/>
</dbReference>
<dbReference type="PANTHER" id="PTHR10183:SF423">
    <property type="entry name" value="LEUCINE-RICH REPEAT PROTEIN (LRRP)"/>
    <property type="match status" value="1"/>
</dbReference>
<dbReference type="Proteomes" id="UP000515908">
    <property type="component" value="Chromosome 04"/>
</dbReference>
<dbReference type="InterPro" id="IPR001300">
    <property type="entry name" value="Peptidase_C2_calpain_cat"/>
</dbReference>
<comment type="caution">
    <text evidence="2">Lacks conserved residue(s) required for the propagation of feature annotation.</text>
</comment>
<reference evidence="4 5" key="1">
    <citation type="submission" date="2020-08" db="EMBL/GenBank/DDBJ databases">
        <authorList>
            <person name="Newling K."/>
            <person name="Davey J."/>
            <person name="Forrester S."/>
        </authorList>
    </citation>
    <scope>NUCLEOTIDE SEQUENCE [LARGE SCALE GENOMIC DNA]</scope>
    <source>
        <strain evidence="5">Crithidia deanei Carvalho (ATCC PRA-265)</strain>
    </source>
</reference>
<evidence type="ECO:0000259" key="3">
    <source>
        <dbReference type="PROSITE" id="PS50203"/>
    </source>
</evidence>
<dbReference type="GO" id="GO:0006508">
    <property type="term" value="P:proteolysis"/>
    <property type="evidence" value="ECO:0007669"/>
    <property type="project" value="UniProtKB-KW"/>
</dbReference>
<evidence type="ECO:0000313" key="4">
    <source>
        <dbReference type="EMBL" id="CAD2215192.1"/>
    </source>
</evidence>
<dbReference type="SUPFAM" id="SSF54001">
    <property type="entry name" value="Cysteine proteinases"/>
    <property type="match status" value="1"/>
</dbReference>
<name>A0A7G2CAY3_9TRYP</name>
<feature type="domain" description="Calpain catalytic" evidence="3">
    <location>
        <begin position="1"/>
        <end position="186"/>
    </location>
</feature>
<gene>
    <name evidence="4" type="ORF">ADEAN_000264700</name>
</gene>
<proteinExistence type="predicted"/>